<comment type="subcellular location">
    <subcellularLocation>
        <location evidence="1">Membrane</location>
        <topology evidence="1">Multi-pass membrane protein</topology>
    </subcellularLocation>
</comment>
<dbReference type="Gene3D" id="3.40.50.300">
    <property type="entry name" value="P-loop containing nucleotide triphosphate hydrolases"/>
    <property type="match status" value="2"/>
</dbReference>
<dbReference type="PROSITE" id="PS00211">
    <property type="entry name" value="ABC_TRANSPORTER_1"/>
    <property type="match status" value="1"/>
</dbReference>
<evidence type="ECO:0000259" key="9">
    <source>
        <dbReference type="PROSITE" id="PS50893"/>
    </source>
</evidence>
<evidence type="ECO:0000256" key="1">
    <source>
        <dbReference type="ARBA" id="ARBA00004141"/>
    </source>
</evidence>
<dbReference type="PROSITE" id="PS50893">
    <property type="entry name" value="ABC_TRANSPORTER_2"/>
    <property type="match status" value="2"/>
</dbReference>
<dbReference type="GO" id="GO:0005743">
    <property type="term" value="C:mitochondrial inner membrane"/>
    <property type="evidence" value="ECO:0007669"/>
    <property type="project" value="TreeGrafter"/>
</dbReference>
<keyword evidence="4" id="KW-0067">ATP-binding</keyword>
<keyword evidence="11" id="KW-0378">Hydrolase</keyword>
<keyword evidence="5 8" id="KW-1133">Transmembrane helix</keyword>
<dbReference type="PROSITE" id="PS50929">
    <property type="entry name" value="ABC_TM1F"/>
    <property type="match status" value="2"/>
</dbReference>
<dbReference type="SUPFAM" id="SSF52540">
    <property type="entry name" value="P-loop containing nucleoside triphosphate hydrolases"/>
    <property type="match status" value="2"/>
</dbReference>
<dbReference type="InterPro" id="IPR017871">
    <property type="entry name" value="ABC_transporter-like_CS"/>
</dbReference>
<dbReference type="Pfam" id="PF00664">
    <property type="entry name" value="ABC_membrane"/>
    <property type="match status" value="2"/>
</dbReference>
<dbReference type="SMART" id="SM00382">
    <property type="entry name" value="AAA"/>
    <property type="match status" value="2"/>
</dbReference>
<dbReference type="GO" id="GO:0015421">
    <property type="term" value="F:ABC-type oligopeptide transporter activity"/>
    <property type="evidence" value="ECO:0007669"/>
    <property type="project" value="TreeGrafter"/>
</dbReference>
<feature type="region of interest" description="Disordered" evidence="7">
    <location>
        <begin position="1"/>
        <end position="56"/>
    </location>
</feature>
<proteinExistence type="predicted"/>
<evidence type="ECO:0000256" key="3">
    <source>
        <dbReference type="ARBA" id="ARBA00022741"/>
    </source>
</evidence>
<dbReference type="InterPro" id="IPR039421">
    <property type="entry name" value="Type_1_exporter"/>
</dbReference>
<dbReference type="InterPro" id="IPR011527">
    <property type="entry name" value="ABC1_TM_dom"/>
</dbReference>
<feature type="transmembrane region" description="Helical" evidence="8">
    <location>
        <begin position="203"/>
        <end position="223"/>
    </location>
</feature>
<feature type="transmembrane region" description="Helical" evidence="8">
    <location>
        <begin position="347"/>
        <end position="368"/>
    </location>
</feature>
<dbReference type="CDD" id="cd18578">
    <property type="entry name" value="ABC_6TM_Pgp_ABCB1_D2_like"/>
    <property type="match status" value="1"/>
</dbReference>
<dbReference type="InterPro" id="IPR036640">
    <property type="entry name" value="ABC1_TM_sf"/>
</dbReference>
<dbReference type="CDD" id="cd18577">
    <property type="entry name" value="ABC_6TM_Pgp_ABCB1_D1_like"/>
    <property type="match status" value="1"/>
</dbReference>
<feature type="region of interest" description="Disordered" evidence="7">
    <location>
        <begin position="709"/>
        <end position="733"/>
    </location>
</feature>
<feature type="domain" description="ABC transmembrane type-1" evidence="10">
    <location>
        <begin position="78"/>
        <end position="370"/>
    </location>
</feature>
<keyword evidence="2 8" id="KW-0812">Transmembrane</keyword>
<evidence type="ECO:0000259" key="10">
    <source>
        <dbReference type="PROSITE" id="PS50929"/>
    </source>
</evidence>
<evidence type="ECO:0000256" key="4">
    <source>
        <dbReference type="ARBA" id="ARBA00022840"/>
    </source>
</evidence>
<evidence type="ECO:0000256" key="7">
    <source>
        <dbReference type="SAM" id="MobiDB-lite"/>
    </source>
</evidence>
<dbReference type="PANTHER" id="PTHR43394">
    <property type="entry name" value="ATP-DEPENDENT PERMEASE MDL1, MITOCHONDRIAL"/>
    <property type="match status" value="1"/>
</dbReference>
<feature type="domain" description="ABC transporter" evidence="9">
    <location>
        <begin position="406"/>
        <end position="645"/>
    </location>
</feature>
<feature type="transmembrane region" description="Helical" evidence="8">
    <location>
        <begin position="965"/>
        <end position="982"/>
    </location>
</feature>
<evidence type="ECO:0000256" key="6">
    <source>
        <dbReference type="ARBA" id="ARBA00023136"/>
    </source>
</evidence>
<feature type="compositionally biased region" description="Low complexity" evidence="7">
    <location>
        <begin position="650"/>
        <end position="659"/>
    </location>
</feature>
<feature type="region of interest" description="Disordered" evidence="7">
    <location>
        <begin position="1202"/>
        <end position="1259"/>
    </location>
</feature>
<feature type="compositionally biased region" description="Basic residues" evidence="7">
    <location>
        <begin position="1467"/>
        <end position="1482"/>
    </location>
</feature>
<feature type="compositionally biased region" description="Low complexity" evidence="7">
    <location>
        <begin position="1222"/>
        <end position="1231"/>
    </location>
</feature>
<feature type="transmembrane region" description="Helical" evidence="8">
    <location>
        <begin position="863"/>
        <end position="884"/>
    </location>
</feature>
<sequence length="1506" mass="162544">MASSTPNQDQQPWPVKPISSSRDKDRDSVTQIEHSLSPTPLTTPTTRTTSTTAAARPPKSSFKHLFTFTPPAHLPLLALSLTTAAFVAAGRTAYAIFLGRIFEIVSRFGAGLLSPADFLAQISQWAVWMCVLGVGVWLFSTVDVAAWVVGGELRARTARTAVFGGLLGRDVGWFERREEGVGGLAVGVATQIRELQTATSQTLGYLVCDVFVFAACIVVAFVYSFKLTLVMLATGVPSALILWGISRFLDPAIEAQKRELAQAAKHVTAATTAIDLVKVYNGADHEAFQFTSAIRRSAKFYSRQVLCNCAQMGYVKLWMILLFVLGFSFAVFLVGRGELTPGDALTTFYATLIAIQSIETLGPHWLVLAKGMAAGQSLQGLMKEAETGLVDTTTGWRKPLGCLGDIKLSNVSFAYPSNPTKTVLEPSTLRFGPGEMTFVVGRSGSGKSTLGNLLVRFYEPSTGQITVDGNPITTLDLDWVRRNITLIQQSSTLFHDSLFQNIAFGALDPDNVSPDAVQDACAMALLQSTIANMPDGVHTTIDPGGYTLSGGQKQRLALARAKLRDPPVLILDEITSGLDPVSRTMIMEAIRIWRTGKTTIIITHEVGHIKDDEYVYVLADGMVAQEGLKREIAEDESGLFASFVACADDSSSRSSVSSDSESDSDLSDQEPVQEAQYAKFLRGALVENQAMSVGLFRRISLRPEPTINKATSHRSARRSVSNKTFNDRPVSGGLSRTSSIQVITQRGLGVQRSRTLNARQALQKDQEANPHASLDSLDRFFLERLANHKDRGKPSKGRQLPSLTTILKTVWPTLDKTGKGQLVLGIMLCLVMAASTPIFSFFFANLIGQFWIVEGQESSVSKWAGLLAAIAVVDASATFFGYFFMEEVAQKWVNTLRAEAIKRILSQPKPWFDKANHSPSRITQCLDRNAEEMRKLVGMFVPILLTVTTMIFASLVWALVIRWDFTLVTLAGLPVVIAAARANSLASDKWEAICDNAAGSTSAIFGETFANLKVVRALTLERYFSDKHTRSASTTYRLGMKRAGFVGLFYGFHQSVIFFITALVYFYSAKILSEGSITVTDVIRVMNMLLFSLGTSVGMLGNVPQIAAAKTTAVQMLYYANLSHTASHEAEGEKRLLTPLPVRMTNLRFAYPGAPQTQVLRNINLQIDPGTCTAIVGASGCGKSTIASLLLRLYDPLEGGPNTTTNPIFPTSRPPISPIPESPATTTTTTFSHHHATTDQPPATATASPLTYATHPSSTLHTPSLRTHIGYVPQTPSLFPTTVRANLTYGLHDTSPLHADANLHLAAQQADIHDFIISLPQGYDTPLGEGASGGLAAVSGGQAQRLCIARALARRPRLLVLDEPTSALDAQAAGEVRRVVKGLVRGSMAGGGNSGGGMAVVVVTHSKEMMRVADRVVMVEGGVVVEEGGCYEEMVGRGGKFAGLVGAGVWVGDGDDDGLGMVGGSRERKKKKKKDGRRVKKKGGIDTSREEALRRLEGGVSGSEQE</sequence>
<dbReference type="InterPro" id="IPR027417">
    <property type="entry name" value="P-loop_NTPase"/>
</dbReference>
<dbReference type="InterPro" id="IPR003593">
    <property type="entry name" value="AAA+_ATPase"/>
</dbReference>
<feature type="transmembrane region" description="Helical" evidence="8">
    <location>
        <begin position="317"/>
        <end position="335"/>
    </location>
</feature>
<dbReference type="PANTHER" id="PTHR43394:SF15">
    <property type="entry name" value="ALPHA-FACTOR-TRANSPORTING ATPASE"/>
    <property type="match status" value="1"/>
</dbReference>
<feature type="region of interest" description="Disordered" evidence="7">
    <location>
        <begin position="1460"/>
        <end position="1506"/>
    </location>
</feature>
<dbReference type="FunFam" id="3.40.50.300:FF:001471">
    <property type="entry name" value="P-loop containing nucleoside triphosphate hydrolase protein"/>
    <property type="match status" value="1"/>
</dbReference>
<feature type="transmembrane region" description="Helical" evidence="8">
    <location>
        <begin position="122"/>
        <end position="149"/>
    </location>
</feature>
<feature type="transmembrane region" description="Helical" evidence="8">
    <location>
        <begin position="822"/>
        <end position="843"/>
    </location>
</feature>
<feature type="region of interest" description="Disordered" evidence="7">
    <location>
        <begin position="650"/>
        <end position="671"/>
    </location>
</feature>
<dbReference type="GO" id="GO:0090374">
    <property type="term" value="P:oligopeptide export from mitochondrion"/>
    <property type="evidence" value="ECO:0007669"/>
    <property type="project" value="TreeGrafter"/>
</dbReference>
<reference evidence="11" key="1">
    <citation type="journal article" date="2023" name="Mol. Phylogenet. Evol.">
        <title>Genome-scale phylogeny and comparative genomics of the fungal order Sordariales.</title>
        <authorList>
            <person name="Hensen N."/>
            <person name="Bonometti L."/>
            <person name="Westerberg I."/>
            <person name="Brannstrom I.O."/>
            <person name="Guillou S."/>
            <person name="Cros-Aarteil S."/>
            <person name="Calhoun S."/>
            <person name="Haridas S."/>
            <person name="Kuo A."/>
            <person name="Mondo S."/>
            <person name="Pangilinan J."/>
            <person name="Riley R."/>
            <person name="LaButti K."/>
            <person name="Andreopoulos B."/>
            <person name="Lipzen A."/>
            <person name="Chen C."/>
            <person name="Yan M."/>
            <person name="Daum C."/>
            <person name="Ng V."/>
            <person name="Clum A."/>
            <person name="Steindorff A."/>
            <person name="Ohm R.A."/>
            <person name="Martin F."/>
            <person name="Silar P."/>
            <person name="Natvig D.O."/>
            <person name="Lalanne C."/>
            <person name="Gautier V."/>
            <person name="Ament-Velasquez S.L."/>
            <person name="Kruys A."/>
            <person name="Hutchinson M.I."/>
            <person name="Powell A.J."/>
            <person name="Barry K."/>
            <person name="Miller A.N."/>
            <person name="Grigoriev I.V."/>
            <person name="Debuchy R."/>
            <person name="Gladieux P."/>
            <person name="Hiltunen Thoren M."/>
            <person name="Johannesson H."/>
        </authorList>
    </citation>
    <scope>NUCLEOTIDE SEQUENCE</scope>
    <source>
        <strain evidence="11">CBS 538.74</strain>
    </source>
</reference>
<accession>A0AAN6ZZ45</accession>
<comment type="caution">
    <text evidence="11">The sequence shown here is derived from an EMBL/GenBank/DDBJ whole genome shotgun (WGS) entry which is preliminary data.</text>
</comment>
<feature type="compositionally biased region" description="Low complexity" evidence="7">
    <location>
        <begin position="1238"/>
        <end position="1249"/>
    </location>
</feature>
<feature type="compositionally biased region" description="Pro residues" evidence="7">
    <location>
        <begin position="1212"/>
        <end position="1221"/>
    </location>
</feature>
<keyword evidence="3" id="KW-0547">Nucleotide-binding</keyword>
<dbReference type="Gene3D" id="1.20.1560.10">
    <property type="entry name" value="ABC transporter type 1, transmembrane domain"/>
    <property type="match status" value="2"/>
</dbReference>
<dbReference type="InterPro" id="IPR003439">
    <property type="entry name" value="ABC_transporter-like_ATP-bd"/>
</dbReference>
<feature type="transmembrane region" description="Helical" evidence="8">
    <location>
        <begin position="229"/>
        <end position="249"/>
    </location>
</feature>
<dbReference type="GO" id="GO:0005524">
    <property type="term" value="F:ATP binding"/>
    <property type="evidence" value="ECO:0007669"/>
    <property type="project" value="UniProtKB-KW"/>
</dbReference>
<evidence type="ECO:0000313" key="11">
    <source>
        <dbReference type="EMBL" id="KAK4154236.1"/>
    </source>
</evidence>
<protein>
    <submittedName>
        <fullName evidence="11">P-loop containing nucleoside triphosphate hydrolase protein</fullName>
    </submittedName>
</protein>
<dbReference type="GO" id="GO:0016887">
    <property type="term" value="F:ATP hydrolysis activity"/>
    <property type="evidence" value="ECO:0007669"/>
    <property type="project" value="InterPro"/>
</dbReference>
<keyword evidence="12" id="KW-1185">Reference proteome</keyword>
<dbReference type="CDD" id="cd03228">
    <property type="entry name" value="ABCC_MRP_Like"/>
    <property type="match status" value="1"/>
</dbReference>
<feature type="compositionally biased region" description="Basic and acidic residues" evidence="7">
    <location>
        <begin position="1483"/>
        <end position="1497"/>
    </location>
</feature>
<dbReference type="Pfam" id="PF00005">
    <property type="entry name" value="ABC_tran"/>
    <property type="match status" value="2"/>
</dbReference>
<evidence type="ECO:0000313" key="12">
    <source>
        <dbReference type="Proteomes" id="UP001302745"/>
    </source>
</evidence>
<feature type="transmembrane region" description="Helical" evidence="8">
    <location>
        <begin position="76"/>
        <end position="102"/>
    </location>
</feature>
<keyword evidence="6 8" id="KW-0472">Membrane</keyword>
<gene>
    <name evidence="11" type="ORF">C8A00DRAFT_14628</name>
</gene>
<evidence type="ECO:0000256" key="8">
    <source>
        <dbReference type="SAM" id="Phobius"/>
    </source>
</evidence>
<reference evidence="11" key="2">
    <citation type="submission" date="2023-05" db="EMBL/GenBank/DDBJ databases">
        <authorList>
            <consortium name="Lawrence Berkeley National Laboratory"/>
            <person name="Steindorff A."/>
            <person name="Hensen N."/>
            <person name="Bonometti L."/>
            <person name="Westerberg I."/>
            <person name="Brannstrom I.O."/>
            <person name="Guillou S."/>
            <person name="Cros-Aarteil S."/>
            <person name="Calhoun S."/>
            <person name="Haridas S."/>
            <person name="Kuo A."/>
            <person name="Mondo S."/>
            <person name="Pangilinan J."/>
            <person name="Riley R."/>
            <person name="Labutti K."/>
            <person name="Andreopoulos B."/>
            <person name="Lipzen A."/>
            <person name="Chen C."/>
            <person name="Yanf M."/>
            <person name="Daum C."/>
            <person name="Ng V."/>
            <person name="Clum A."/>
            <person name="Ohm R."/>
            <person name="Martin F."/>
            <person name="Silar P."/>
            <person name="Natvig D."/>
            <person name="Lalanne C."/>
            <person name="Gautier V."/>
            <person name="Ament-Velasquez S.L."/>
            <person name="Kruys A."/>
            <person name="Hutchinson M.I."/>
            <person name="Powell A.J."/>
            <person name="Barry K."/>
            <person name="Miller A.N."/>
            <person name="Grigoriev I.V."/>
            <person name="Debuchy R."/>
            <person name="Gladieux P."/>
            <person name="Thoren M.H."/>
            <person name="Johannesson H."/>
        </authorList>
    </citation>
    <scope>NUCLEOTIDE SEQUENCE</scope>
    <source>
        <strain evidence="11">CBS 538.74</strain>
    </source>
</reference>
<feature type="domain" description="ABC transporter" evidence="9">
    <location>
        <begin position="1142"/>
        <end position="1446"/>
    </location>
</feature>
<feature type="transmembrane region" description="Helical" evidence="8">
    <location>
        <begin position="936"/>
        <end position="959"/>
    </location>
</feature>
<evidence type="ECO:0000256" key="5">
    <source>
        <dbReference type="ARBA" id="ARBA00022989"/>
    </source>
</evidence>
<name>A0AAN6ZZ45_9PEZI</name>
<dbReference type="Proteomes" id="UP001302745">
    <property type="component" value="Unassembled WGS sequence"/>
</dbReference>
<feature type="transmembrane region" description="Helical" evidence="8">
    <location>
        <begin position="1045"/>
        <end position="1067"/>
    </location>
</feature>
<evidence type="ECO:0000256" key="2">
    <source>
        <dbReference type="ARBA" id="ARBA00022692"/>
    </source>
</evidence>
<dbReference type="SUPFAM" id="SSF90123">
    <property type="entry name" value="ABC transporter transmembrane region"/>
    <property type="match status" value="2"/>
</dbReference>
<feature type="compositionally biased region" description="Low complexity" evidence="7">
    <location>
        <begin position="35"/>
        <end position="56"/>
    </location>
</feature>
<feature type="compositionally biased region" description="Polar residues" evidence="7">
    <location>
        <begin position="1"/>
        <end position="11"/>
    </location>
</feature>
<dbReference type="EMBL" id="MU856917">
    <property type="protein sequence ID" value="KAK4154236.1"/>
    <property type="molecule type" value="Genomic_DNA"/>
</dbReference>
<feature type="domain" description="ABC transmembrane type-1" evidence="10">
    <location>
        <begin position="823"/>
        <end position="1108"/>
    </location>
</feature>
<organism evidence="11 12">
    <name type="scientific">Chaetomidium leptoderma</name>
    <dbReference type="NCBI Taxonomy" id="669021"/>
    <lineage>
        <taxon>Eukaryota</taxon>
        <taxon>Fungi</taxon>
        <taxon>Dikarya</taxon>
        <taxon>Ascomycota</taxon>
        <taxon>Pezizomycotina</taxon>
        <taxon>Sordariomycetes</taxon>
        <taxon>Sordariomycetidae</taxon>
        <taxon>Sordariales</taxon>
        <taxon>Chaetomiaceae</taxon>
        <taxon>Chaetomidium</taxon>
    </lineage>
</organism>